<reference evidence="4" key="1">
    <citation type="journal article" date="2019" name="bioRxiv">
        <title>Genomics, evolutionary history and diagnostics of the Alternaria alternata species group including apple and Asian pear pathotypes.</title>
        <authorList>
            <person name="Armitage A.D."/>
            <person name="Cockerton H.M."/>
            <person name="Sreenivasaprasad S."/>
            <person name="Woodhall J.W."/>
            <person name="Lane C.R."/>
            <person name="Harrison R.J."/>
            <person name="Clarkson J.P."/>
        </authorList>
    </citation>
    <scope>NUCLEOTIDE SEQUENCE [LARGE SCALE GENOMIC DNA]</scope>
    <source>
        <strain evidence="4">RGR 97.0016</strain>
    </source>
</reference>
<dbReference type="InterPro" id="IPR019832">
    <property type="entry name" value="Mn/Fe_SOD_C"/>
</dbReference>
<dbReference type="InterPro" id="IPR036314">
    <property type="entry name" value="SOD_C_sf"/>
</dbReference>
<dbReference type="GO" id="GO:0005737">
    <property type="term" value="C:cytoplasm"/>
    <property type="evidence" value="ECO:0007669"/>
    <property type="project" value="TreeGrafter"/>
</dbReference>
<dbReference type="OrthoDB" id="275227at2759"/>
<organism evidence="3 4">
    <name type="scientific">Alternaria arborescens</name>
    <dbReference type="NCBI Taxonomy" id="156630"/>
    <lineage>
        <taxon>Eukaryota</taxon>
        <taxon>Fungi</taxon>
        <taxon>Dikarya</taxon>
        <taxon>Ascomycota</taxon>
        <taxon>Pezizomycotina</taxon>
        <taxon>Dothideomycetes</taxon>
        <taxon>Pleosporomycetidae</taxon>
        <taxon>Pleosporales</taxon>
        <taxon>Pleosporineae</taxon>
        <taxon>Pleosporaceae</taxon>
        <taxon>Alternaria</taxon>
        <taxon>Alternaria sect. Alternaria</taxon>
    </lineage>
</organism>
<dbReference type="PANTHER" id="PTHR43595">
    <property type="entry name" value="37S RIBOSOMAL PROTEIN S26, MITOCHONDRIAL"/>
    <property type="match status" value="1"/>
</dbReference>
<comment type="function">
    <text evidence="1">Component of the mitochondrial ribosome (mitoribosome), a dedicated translation machinery responsible for the synthesis of mitochondrial genome-encoded proteins, including at least some of the essential transmembrane subunits of the mitochondrial respiratory chain. The mitoribosomes are attached to the mitochondrial inner membrane and translation products are cotranslationally integrated into the membrane.</text>
</comment>
<protein>
    <recommendedName>
        <fullName evidence="2">Manganese/iron superoxide dismutase C-terminal domain-containing protein</fullName>
    </recommendedName>
</protein>
<keyword evidence="4" id="KW-1185">Reference proteome</keyword>
<dbReference type="GO" id="GO:0004784">
    <property type="term" value="F:superoxide dismutase activity"/>
    <property type="evidence" value="ECO:0007669"/>
    <property type="project" value="InterPro"/>
</dbReference>
<feature type="domain" description="Manganese/iron superoxide dismutase C-terminal" evidence="2">
    <location>
        <begin position="250"/>
        <end position="300"/>
    </location>
</feature>
<feature type="domain" description="Manganese/iron superoxide dismutase C-terminal" evidence="2">
    <location>
        <begin position="152"/>
        <end position="212"/>
    </location>
</feature>
<dbReference type="SUPFAM" id="SSF46609">
    <property type="entry name" value="Fe,Mn superoxide dismutase (SOD), N-terminal domain"/>
    <property type="match status" value="1"/>
</dbReference>
<comment type="caution">
    <text evidence="3">The sequence shown here is derived from an EMBL/GenBank/DDBJ whole genome shotgun (WGS) entry which is preliminary data.</text>
</comment>
<evidence type="ECO:0000259" key="2">
    <source>
        <dbReference type="Pfam" id="PF02777"/>
    </source>
</evidence>
<name>A0A4Q4SI94_9PLEO</name>
<evidence type="ECO:0000256" key="1">
    <source>
        <dbReference type="ARBA" id="ARBA00037226"/>
    </source>
</evidence>
<sequence length="313" mass="35031">MSLEKRLADDNSIARPTITTHMMITRCLARRPGAFQSAAGAWRRIPSPAARNIYTVPPLDNHAVIEQNGVPGLLSPKGFNTAYTEYQGHIVDELNASTAGTQFENQEAKALVVDFARDPMKAYAFNIASMAFNNHFFFRGINANPDVQSRPSTDLTKQINRDFSSMETLRETFLATAESMFGPGFVWLVQTNDTSFGSLRILPTYLAGSPLSGAHHRRQSHDLNTHNVDSYQGMNKVGSFGAASQQQDSRAKKPLGGIDVVPLLCVNTWEHVWLQDYGVRGKRAFLEKWWDRIDWDFVGQNATLSPNQNRSFY</sequence>
<dbReference type="AlphaFoldDB" id="A0A4Q4SI94"/>
<dbReference type="PANTHER" id="PTHR43595:SF2">
    <property type="entry name" value="SMALL RIBOSOMAL SUBUNIT PROTEIN MS42"/>
    <property type="match status" value="1"/>
</dbReference>
<proteinExistence type="predicted"/>
<accession>A0A4Q4SI94</accession>
<dbReference type="Gene3D" id="3.55.40.20">
    <property type="entry name" value="Iron/manganese superoxide dismutase, C-terminal domain"/>
    <property type="match status" value="1"/>
</dbReference>
<evidence type="ECO:0000313" key="4">
    <source>
        <dbReference type="Proteomes" id="UP000293823"/>
    </source>
</evidence>
<dbReference type="SUPFAM" id="SSF54719">
    <property type="entry name" value="Fe,Mn superoxide dismutase (SOD), C-terminal domain"/>
    <property type="match status" value="1"/>
</dbReference>
<gene>
    <name evidence="3" type="ORF">AA0113_g3799</name>
</gene>
<dbReference type="InterPro" id="IPR036324">
    <property type="entry name" value="Mn/Fe_SOD_N_sf"/>
</dbReference>
<dbReference type="Pfam" id="PF02777">
    <property type="entry name" value="Sod_Fe_C"/>
    <property type="match status" value="2"/>
</dbReference>
<dbReference type="Proteomes" id="UP000293823">
    <property type="component" value="Unassembled WGS sequence"/>
</dbReference>
<dbReference type="GO" id="GO:0046872">
    <property type="term" value="F:metal ion binding"/>
    <property type="evidence" value="ECO:0007669"/>
    <property type="project" value="InterPro"/>
</dbReference>
<evidence type="ECO:0000313" key="3">
    <source>
        <dbReference type="EMBL" id="RYO69769.1"/>
    </source>
</evidence>
<dbReference type="EMBL" id="PEJP01000012">
    <property type="protein sequence ID" value="RYO69769.1"/>
    <property type="molecule type" value="Genomic_DNA"/>
</dbReference>